<dbReference type="Gene3D" id="2.120.10.90">
    <property type="entry name" value="DNA gyrase/topoisomerase IV, subunit A, C-terminal"/>
    <property type="match status" value="1"/>
</dbReference>
<feature type="non-terminal residue" evidence="1">
    <location>
        <position position="1"/>
    </location>
</feature>
<dbReference type="AlphaFoldDB" id="A0A3B0VF32"/>
<dbReference type="GO" id="GO:0003916">
    <property type="term" value="F:DNA topoisomerase activity"/>
    <property type="evidence" value="ECO:0007669"/>
    <property type="project" value="InterPro"/>
</dbReference>
<dbReference type="GO" id="GO:0005524">
    <property type="term" value="F:ATP binding"/>
    <property type="evidence" value="ECO:0007669"/>
    <property type="project" value="InterPro"/>
</dbReference>
<evidence type="ECO:0000313" key="1">
    <source>
        <dbReference type="EMBL" id="VAW42155.1"/>
    </source>
</evidence>
<gene>
    <name evidence="1" type="ORF">MNBD_CHLOROFLEXI01-1791</name>
</gene>
<dbReference type="Pfam" id="PF03989">
    <property type="entry name" value="DNA_gyraseA_C"/>
    <property type="match status" value="2"/>
</dbReference>
<name>A0A3B0VF32_9ZZZZ</name>
<accession>A0A3B0VF32</accession>
<sequence>QAQGIRFRETQVPARGGCLGLRVSPDDTVVAVSSVINSSGVFVVGHDGKGTIRQMSGFRLNKAPGAGGKTILKTEQLIGAVTVREADDIFIISQSGKLIRFQADEVPPKTGVVQGVNCMGVRGDLITAVAVAFLED</sequence>
<dbReference type="GO" id="GO:0006265">
    <property type="term" value="P:DNA topological change"/>
    <property type="evidence" value="ECO:0007669"/>
    <property type="project" value="InterPro"/>
</dbReference>
<dbReference type="GO" id="GO:0003677">
    <property type="term" value="F:DNA binding"/>
    <property type="evidence" value="ECO:0007669"/>
    <property type="project" value="InterPro"/>
</dbReference>
<dbReference type="SUPFAM" id="SSF101904">
    <property type="entry name" value="GyrA/ParC C-terminal domain-like"/>
    <property type="match status" value="1"/>
</dbReference>
<proteinExistence type="predicted"/>
<dbReference type="InterPro" id="IPR006691">
    <property type="entry name" value="GyrA/parC_rep"/>
</dbReference>
<protein>
    <recommendedName>
        <fullName evidence="2">DNA gyrase subunit A</fullName>
    </recommendedName>
</protein>
<reference evidence="1" key="1">
    <citation type="submission" date="2018-06" db="EMBL/GenBank/DDBJ databases">
        <authorList>
            <person name="Zhirakovskaya E."/>
        </authorList>
    </citation>
    <scope>NUCLEOTIDE SEQUENCE</scope>
</reference>
<evidence type="ECO:0008006" key="2">
    <source>
        <dbReference type="Google" id="ProtNLM"/>
    </source>
</evidence>
<organism evidence="1">
    <name type="scientific">hydrothermal vent metagenome</name>
    <dbReference type="NCBI Taxonomy" id="652676"/>
    <lineage>
        <taxon>unclassified sequences</taxon>
        <taxon>metagenomes</taxon>
        <taxon>ecological metagenomes</taxon>
    </lineage>
</organism>
<dbReference type="EMBL" id="UOEU01000895">
    <property type="protein sequence ID" value="VAW42155.1"/>
    <property type="molecule type" value="Genomic_DNA"/>
</dbReference>
<dbReference type="InterPro" id="IPR035516">
    <property type="entry name" value="Gyrase/topoIV_suA_C"/>
</dbReference>